<accession>A0A087T1D9</accession>
<evidence type="ECO:0000313" key="3">
    <source>
        <dbReference type="Proteomes" id="UP000054359"/>
    </source>
</evidence>
<dbReference type="Proteomes" id="UP000054359">
    <property type="component" value="Unassembled WGS sequence"/>
</dbReference>
<keyword evidence="3" id="KW-1185">Reference proteome</keyword>
<sequence length="78" mass="8680">MNDDVFTLALLVLSVVDREYCLGRSPSSRPSTTTRLHAGCWYVGKDDERTSWSSSLQSSPSHPYSNTSAWASSRLKEP</sequence>
<feature type="compositionally biased region" description="Low complexity" evidence="1">
    <location>
        <begin position="51"/>
        <end position="65"/>
    </location>
</feature>
<reference evidence="2 3" key="1">
    <citation type="submission" date="2013-11" db="EMBL/GenBank/DDBJ databases">
        <title>Genome sequencing of Stegodyphus mimosarum.</title>
        <authorList>
            <person name="Bechsgaard J."/>
        </authorList>
    </citation>
    <scope>NUCLEOTIDE SEQUENCE [LARGE SCALE GENOMIC DNA]</scope>
</reference>
<evidence type="ECO:0000256" key="1">
    <source>
        <dbReference type="SAM" id="MobiDB-lite"/>
    </source>
</evidence>
<name>A0A087T1D9_STEMI</name>
<protein>
    <submittedName>
        <fullName evidence="2">Uncharacterized protein</fullName>
    </submittedName>
</protein>
<proteinExistence type="predicted"/>
<evidence type="ECO:0000313" key="2">
    <source>
        <dbReference type="EMBL" id="KFM58928.1"/>
    </source>
</evidence>
<feature type="non-terminal residue" evidence="2">
    <location>
        <position position="78"/>
    </location>
</feature>
<dbReference type="EMBL" id="KK112945">
    <property type="protein sequence ID" value="KFM58928.1"/>
    <property type="molecule type" value="Genomic_DNA"/>
</dbReference>
<organism evidence="2 3">
    <name type="scientific">Stegodyphus mimosarum</name>
    <name type="common">African social velvet spider</name>
    <dbReference type="NCBI Taxonomy" id="407821"/>
    <lineage>
        <taxon>Eukaryota</taxon>
        <taxon>Metazoa</taxon>
        <taxon>Ecdysozoa</taxon>
        <taxon>Arthropoda</taxon>
        <taxon>Chelicerata</taxon>
        <taxon>Arachnida</taxon>
        <taxon>Araneae</taxon>
        <taxon>Araneomorphae</taxon>
        <taxon>Entelegynae</taxon>
        <taxon>Eresoidea</taxon>
        <taxon>Eresidae</taxon>
        <taxon>Stegodyphus</taxon>
    </lineage>
</organism>
<dbReference type="AlphaFoldDB" id="A0A087T1D9"/>
<gene>
    <name evidence="2" type="ORF">X975_13275</name>
</gene>
<feature type="region of interest" description="Disordered" evidence="1">
    <location>
        <begin position="50"/>
        <end position="78"/>
    </location>
</feature>